<comment type="similarity">
    <text evidence="15">Belongs to the ribF family.</text>
</comment>
<dbReference type="NCBIfam" id="TIGR00083">
    <property type="entry name" value="ribF"/>
    <property type="match status" value="1"/>
</dbReference>
<evidence type="ECO:0000256" key="15">
    <source>
        <dbReference type="PIRNR" id="PIRNR004491"/>
    </source>
</evidence>
<evidence type="ECO:0000256" key="7">
    <source>
        <dbReference type="ARBA" id="ARBA00022695"/>
    </source>
</evidence>
<evidence type="ECO:0000256" key="14">
    <source>
        <dbReference type="ARBA" id="ARBA00049494"/>
    </source>
</evidence>
<dbReference type="GO" id="GO:0003919">
    <property type="term" value="F:FMN adenylyltransferase activity"/>
    <property type="evidence" value="ECO:0007669"/>
    <property type="project" value="UniProtKB-UniRule"/>
</dbReference>
<reference evidence="17" key="1">
    <citation type="journal article" date="2021" name="PeerJ">
        <title>Extensive microbial diversity within the chicken gut microbiome revealed by metagenomics and culture.</title>
        <authorList>
            <person name="Gilroy R."/>
            <person name="Ravi A."/>
            <person name="Getino M."/>
            <person name="Pursley I."/>
            <person name="Horton D.L."/>
            <person name="Alikhan N.F."/>
            <person name="Baker D."/>
            <person name="Gharbi K."/>
            <person name="Hall N."/>
            <person name="Watson M."/>
            <person name="Adriaenssens E.M."/>
            <person name="Foster-Nyarko E."/>
            <person name="Jarju S."/>
            <person name="Secka A."/>
            <person name="Antonio M."/>
            <person name="Oren A."/>
            <person name="Chaudhuri R.R."/>
            <person name="La Ragione R."/>
            <person name="Hildebrand F."/>
            <person name="Pallen M.J."/>
        </authorList>
    </citation>
    <scope>NUCLEOTIDE SEQUENCE</scope>
    <source>
        <strain evidence="17">687</strain>
    </source>
</reference>
<dbReference type="Pfam" id="PF01687">
    <property type="entry name" value="Flavokinase"/>
    <property type="match status" value="1"/>
</dbReference>
<keyword evidence="12" id="KW-0511">Multifunctional enzyme</keyword>
<dbReference type="Proteomes" id="UP000824150">
    <property type="component" value="Unassembled WGS sequence"/>
</dbReference>
<dbReference type="Pfam" id="PF06574">
    <property type="entry name" value="FAD_syn"/>
    <property type="match status" value="1"/>
</dbReference>
<evidence type="ECO:0000256" key="1">
    <source>
        <dbReference type="ARBA" id="ARBA00002121"/>
    </source>
</evidence>
<dbReference type="SUPFAM" id="SSF52374">
    <property type="entry name" value="Nucleotidylyl transferase"/>
    <property type="match status" value="1"/>
</dbReference>
<evidence type="ECO:0000256" key="13">
    <source>
        <dbReference type="ARBA" id="ARBA00047880"/>
    </source>
</evidence>
<comment type="catalytic activity">
    <reaction evidence="14 15">
        <text>FMN + ATP + H(+) = FAD + diphosphate</text>
        <dbReference type="Rhea" id="RHEA:17237"/>
        <dbReference type="ChEBI" id="CHEBI:15378"/>
        <dbReference type="ChEBI" id="CHEBI:30616"/>
        <dbReference type="ChEBI" id="CHEBI:33019"/>
        <dbReference type="ChEBI" id="CHEBI:57692"/>
        <dbReference type="ChEBI" id="CHEBI:58210"/>
        <dbReference type="EC" id="2.7.7.2"/>
    </reaction>
</comment>
<dbReference type="NCBIfam" id="NF004162">
    <property type="entry name" value="PRK05627.1-5"/>
    <property type="match status" value="1"/>
</dbReference>
<dbReference type="Gene3D" id="3.40.50.620">
    <property type="entry name" value="HUPs"/>
    <property type="match status" value="1"/>
</dbReference>
<dbReference type="EMBL" id="JAHLFG010000032">
    <property type="protein sequence ID" value="MBU3826425.1"/>
    <property type="molecule type" value="Genomic_DNA"/>
</dbReference>
<comment type="function">
    <text evidence="1">Catalyzes the phosphorylation of riboflavin to FMN followed by the adenylation of FMN to FAD.</text>
</comment>
<dbReference type="GO" id="GO:0009231">
    <property type="term" value="P:riboflavin biosynthetic process"/>
    <property type="evidence" value="ECO:0007669"/>
    <property type="project" value="InterPro"/>
</dbReference>
<protein>
    <recommendedName>
        <fullName evidence="15">Riboflavin biosynthesis protein</fullName>
    </recommendedName>
    <domain>
        <recommendedName>
            <fullName evidence="15">Riboflavin kinase</fullName>
            <ecNumber evidence="15">2.7.1.26</ecNumber>
        </recommendedName>
        <alternativeName>
            <fullName evidence="15">Flavokinase</fullName>
        </alternativeName>
    </domain>
    <domain>
        <recommendedName>
            <fullName evidence="15">FMN adenylyltransferase</fullName>
            <ecNumber evidence="15">2.7.7.2</ecNumber>
        </recommendedName>
        <alternativeName>
            <fullName evidence="15">FAD pyrophosphorylase</fullName>
        </alternativeName>
        <alternativeName>
            <fullName evidence="15">FAD synthase</fullName>
        </alternativeName>
    </domain>
</protein>
<dbReference type="AlphaFoldDB" id="A0A9E2KN52"/>
<keyword evidence="6 15" id="KW-0808">Transferase</keyword>
<reference evidence="17" key="2">
    <citation type="submission" date="2021-04" db="EMBL/GenBank/DDBJ databases">
        <authorList>
            <person name="Gilroy R."/>
        </authorList>
    </citation>
    <scope>NUCLEOTIDE SEQUENCE</scope>
    <source>
        <strain evidence="17">687</strain>
    </source>
</reference>
<dbReference type="Gene3D" id="2.40.30.30">
    <property type="entry name" value="Riboflavin kinase-like"/>
    <property type="match status" value="1"/>
</dbReference>
<dbReference type="SUPFAM" id="SSF82114">
    <property type="entry name" value="Riboflavin kinase-like"/>
    <property type="match status" value="1"/>
</dbReference>
<keyword evidence="5 15" id="KW-0288">FMN</keyword>
<organism evidence="17 18">
    <name type="scientific">Candidatus Anaerobiospirillum merdipullorum</name>
    <dbReference type="NCBI Taxonomy" id="2838450"/>
    <lineage>
        <taxon>Bacteria</taxon>
        <taxon>Pseudomonadati</taxon>
        <taxon>Pseudomonadota</taxon>
        <taxon>Gammaproteobacteria</taxon>
        <taxon>Aeromonadales</taxon>
        <taxon>Succinivibrionaceae</taxon>
        <taxon>Anaerobiospirillum</taxon>
    </lineage>
</organism>
<evidence type="ECO:0000256" key="5">
    <source>
        <dbReference type="ARBA" id="ARBA00022643"/>
    </source>
</evidence>
<feature type="domain" description="Riboflavin kinase" evidence="16">
    <location>
        <begin position="180"/>
        <end position="303"/>
    </location>
</feature>
<keyword evidence="7 15" id="KW-0548">Nucleotidyltransferase</keyword>
<evidence type="ECO:0000313" key="18">
    <source>
        <dbReference type="Proteomes" id="UP000824150"/>
    </source>
</evidence>
<dbReference type="InterPro" id="IPR014729">
    <property type="entry name" value="Rossmann-like_a/b/a_fold"/>
</dbReference>
<dbReference type="GO" id="GO:0005524">
    <property type="term" value="F:ATP binding"/>
    <property type="evidence" value="ECO:0007669"/>
    <property type="project" value="UniProtKB-UniRule"/>
</dbReference>
<proteinExistence type="inferred from homology"/>
<evidence type="ECO:0000256" key="8">
    <source>
        <dbReference type="ARBA" id="ARBA00022741"/>
    </source>
</evidence>
<sequence>MRLYRHFTDYKDRQSGIALAIGNFDGFHHGHKAVIATMQAKARALGLKSAVMIFEPQPLEFFGKAVPPRLYSLRDKLKAFAACNLDVVFCVSFTKDFCSLSAEEFVDLLATLNVKAVVVGSLFNFGKNGSAVFDDLKRLCAQKGISAEAINAVSREGIRISSTQIRALLSAGDLETAAQMLGRPFSMSGRVVHGQQLGRTLGFPTANVNLRRKVSPLNGVYAVKVRTRYGLYNGMANVGSRPTVQGHKSLLEVYLFDFAADLYGSEIEVYFMHKLRAEVKFVSLDKLKAQLSLDCAAARKALAYDAI</sequence>
<dbReference type="InterPro" id="IPR015865">
    <property type="entry name" value="Riboflavin_kinase_bac/euk"/>
</dbReference>
<evidence type="ECO:0000256" key="9">
    <source>
        <dbReference type="ARBA" id="ARBA00022777"/>
    </source>
</evidence>
<evidence type="ECO:0000256" key="3">
    <source>
        <dbReference type="ARBA" id="ARBA00005201"/>
    </source>
</evidence>
<comment type="pathway">
    <text evidence="2 15">Cofactor biosynthesis; FAD biosynthesis; FAD from FMN: step 1/1.</text>
</comment>
<dbReference type="InterPro" id="IPR002606">
    <property type="entry name" value="Riboflavin_kinase_bac"/>
</dbReference>
<dbReference type="InterPro" id="IPR023465">
    <property type="entry name" value="Riboflavin_kinase_dom_sf"/>
</dbReference>
<dbReference type="GO" id="GO:0006747">
    <property type="term" value="P:FAD biosynthetic process"/>
    <property type="evidence" value="ECO:0007669"/>
    <property type="project" value="UniProtKB-UniRule"/>
</dbReference>
<comment type="caution">
    <text evidence="17">The sequence shown here is derived from an EMBL/GenBank/DDBJ whole genome shotgun (WGS) entry which is preliminary data.</text>
</comment>
<evidence type="ECO:0000256" key="11">
    <source>
        <dbReference type="ARBA" id="ARBA00022840"/>
    </source>
</evidence>
<keyword evidence="4 15" id="KW-0285">Flavoprotein</keyword>
<evidence type="ECO:0000256" key="10">
    <source>
        <dbReference type="ARBA" id="ARBA00022827"/>
    </source>
</evidence>
<gene>
    <name evidence="17" type="primary">ribF</name>
    <name evidence="17" type="ORF">IAA31_02920</name>
</gene>
<dbReference type="NCBIfam" id="NF004163">
    <property type="entry name" value="PRK05627.1-6"/>
    <property type="match status" value="1"/>
</dbReference>
<evidence type="ECO:0000259" key="16">
    <source>
        <dbReference type="SMART" id="SM00904"/>
    </source>
</evidence>
<dbReference type="FunFam" id="3.40.50.620:FF:000021">
    <property type="entry name" value="Riboflavin biosynthesis protein"/>
    <property type="match status" value="1"/>
</dbReference>
<dbReference type="CDD" id="cd02064">
    <property type="entry name" value="FAD_synthetase_N"/>
    <property type="match status" value="1"/>
</dbReference>
<keyword evidence="11 15" id="KW-0067">ATP-binding</keyword>
<evidence type="ECO:0000256" key="2">
    <source>
        <dbReference type="ARBA" id="ARBA00004726"/>
    </source>
</evidence>
<dbReference type="PANTHER" id="PTHR22749">
    <property type="entry name" value="RIBOFLAVIN KINASE/FMN ADENYLYLTRANSFERASE"/>
    <property type="match status" value="1"/>
</dbReference>
<keyword evidence="9 15" id="KW-0418">Kinase</keyword>
<dbReference type="GO" id="GO:0008531">
    <property type="term" value="F:riboflavin kinase activity"/>
    <property type="evidence" value="ECO:0007669"/>
    <property type="project" value="UniProtKB-UniRule"/>
</dbReference>
<dbReference type="InterPro" id="IPR023468">
    <property type="entry name" value="Riboflavin_kinase"/>
</dbReference>
<dbReference type="NCBIfam" id="NF004160">
    <property type="entry name" value="PRK05627.1-3"/>
    <property type="match status" value="1"/>
</dbReference>
<dbReference type="PANTHER" id="PTHR22749:SF6">
    <property type="entry name" value="RIBOFLAVIN KINASE"/>
    <property type="match status" value="1"/>
</dbReference>
<evidence type="ECO:0000313" key="17">
    <source>
        <dbReference type="EMBL" id="MBU3826425.1"/>
    </source>
</evidence>
<evidence type="ECO:0000256" key="12">
    <source>
        <dbReference type="ARBA" id="ARBA00023268"/>
    </source>
</evidence>
<dbReference type="FunFam" id="2.40.30.30:FF:000003">
    <property type="entry name" value="Riboflavin biosynthesis protein"/>
    <property type="match status" value="1"/>
</dbReference>
<dbReference type="EC" id="2.7.7.2" evidence="15"/>
<keyword evidence="8 15" id="KW-0547">Nucleotide-binding</keyword>
<evidence type="ECO:0000256" key="6">
    <source>
        <dbReference type="ARBA" id="ARBA00022679"/>
    </source>
</evidence>
<dbReference type="PIRSF" id="PIRSF004491">
    <property type="entry name" value="FAD_Synth"/>
    <property type="match status" value="1"/>
</dbReference>
<name>A0A9E2KN52_9GAMM</name>
<evidence type="ECO:0000256" key="4">
    <source>
        <dbReference type="ARBA" id="ARBA00022630"/>
    </source>
</evidence>
<dbReference type="InterPro" id="IPR015864">
    <property type="entry name" value="FAD_synthase"/>
</dbReference>
<dbReference type="GO" id="GO:0009398">
    <property type="term" value="P:FMN biosynthetic process"/>
    <property type="evidence" value="ECO:0007669"/>
    <property type="project" value="UniProtKB-UniRule"/>
</dbReference>
<accession>A0A9E2KN52</accession>
<comment type="pathway">
    <text evidence="3 15">Cofactor biosynthesis; FMN biosynthesis; FMN from riboflavin (ATP route): step 1/1.</text>
</comment>
<comment type="catalytic activity">
    <reaction evidence="13 15">
        <text>riboflavin + ATP = FMN + ADP + H(+)</text>
        <dbReference type="Rhea" id="RHEA:14357"/>
        <dbReference type="ChEBI" id="CHEBI:15378"/>
        <dbReference type="ChEBI" id="CHEBI:30616"/>
        <dbReference type="ChEBI" id="CHEBI:57986"/>
        <dbReference type="ChEBI" id="CHEBI:58210"/>
        <dbReference type="ChEBI" id="CHEBI:456216"/>
        <dbReference type="EC" id="2.7.1.26"/>
    </reaction>
</comment>
<dbReference type="NCBIfam" id="NF004159">
    <property type="entry name" value="PRK05627.1-2"/>
    <property type="match status" value="1"/>
</dbReference>
<dbReference type="EC" id="2.7.1.26" evidence="15"/>
<dbReference type="SMART" id="SM00904">
    <property type="entry name" value="Flavokinase"/>
    <property type="match status" value="1"/>
</dbReference>
<keyword evidence="10 15" id="KW-0274">FAD</keyword>